<proteinExistence type="inferred from homology"/>
<comment type="similarity">
    <text evidence="1">Belongs to the 'GDXG' lipolytic enzyme family.</text>
</comment>
<dbReference type="RefSeq" id="WP_265896223.1">
    <property type="nucleotide sequence ID" value="NZ_JAPIVE010000002.1"/>
</dbReference>
<reference evidence="4" key="1">
    <citation type="submission" date="2022-11" db="EMBL/GenBank/DDBJ databases">
        <title>Larsenimonas rhizosphaerae sp. nov., isolated from a tidal mudflat.</title>
        <authorList>
            <person name="Lee S.D."/>
            <person name="Kim I.S."/>
        </authorList>
    </citation>
    <scope>NUCLEOTIDE SEQUENCE</scope>
    <source>
        <strain evidence="4">GH2-1</strain>
    </source>
</reference>
<gene>
    <name evidence="4" type="ORF">OQ287_09050</name>
</gene>
<feature type="domain" description="Alpha/beta hydrolase fold-3" evidence="3">
    <location>
        <begin position="82"/>
        <end position="288"/>
    </location>
</feature>
<organism evidence="4 5">
    <name type="scientific">Larsenimonas rhizosphaerae</name>
    <dbReference type="NCBI Taxonomy" id="2944682"/>
    <lineage>
        <taxon>Bacteria</taxon>
        <taxon>Pseudomonadati</taxon>
        <taxon>Pseudomonadota</taxon>
        <taxon>Gammaproteobacteria</taxon>
        <taxon>Oceanospirillales</taxon>
        <taxon>Halomonadaceae</taxon>
        <taxon>Larsenimonas</taxon>
    </lineage>
</organism>
<keyword evidence="5" id="KW-1185">Reference proteome</keyword>
<accession>A0AA41ZIB5</accession>
<dbReference type="InterPro" id="IPR050300">
    <property type="entry name" value="GDXG_lipolytic_enzyme"/>
</dbReference>
<dbReference type="Proteomes" id="UP001165678">
    <property type="component" value="Unassembled WGS sequence"/>
</dbReference>
<dbReference type="AlphaFoldDB" id="A0AA41ZIB5"/>
<evidence type="ECO:0000259" key="3">
    <source>
        <dbReference type="Pfam" id="PF07859"/>
    </source>
</evidence>
<evidence type="ECO:0000256" key="2">
    <source>
        <dbReference type="ARBA" id="ARBA00022801"/>
    </source>
</evidence>
<dbReference type="InterPro" id="IPR013094">
    <property type="entry name" value="AB_hydrolase_3"/>
</dbReference>
<dbReference type="PROSITE" id="PS01173">
    <property type="entry name" value="LIPASE_GDXG_HIS"/>
    <property type="match status" value="1"/>
</dbReference>
<name>A0AA41ZIB5_9GAMM</name>
<sequence>MGLDKQTRQVMAEIEQQLATLELPLAPSQMRLQAQARSDRYGLARTPLDKVTDYAVAGPAQDIPVRAYQPDRPVPQNGWPTLLYFHGGGFVIGDLETHDALCRYLCSESGVQVLAVDYRRAPEATFPAAHEDALAVLDAIAMAPEEYEIDLSRVVVGGDSAGGNIAVVLAHACIGRDDIMLAGQMLLYPWLRLSPAPDSPSKRHWGQGYGVELSDLNQFALLYDPRLDWDAPTASPFYLGELWGLPPAFVASIEHDPLCDEAEVFAMRLAQQGIAVTWRRYLGTVHSCAVMAGAIDQGRYMLDDAAQWLHAMAQPAR</sequence>
<keyword evidence="2 4" id="KW-0378">Hydrolase</keyword>
<comment type="caution">
    <text evidence="4">The sequence shown here is derived from an EMBL/GenBank/DDBJ whole genome shotgun (WGS) entry which is preliminary data.</text>
</comment>
<dbReference type="InterPro" id="IPR029058">
    <property type="entry name" value="AB_hydrolase_fold"/>
</dbReference>
<dbReference type="EMBL" id="JAPIVE010000002">
    <property type="protein sequence ID" value="MCX2524388.1"/>
    <property type="molecule type" value="Genomic_DNA"/>
</dbReference>
<dbReference type="Pfam" id="PF07859">
    <property type="entry name" value="Abhydrolase_3"/>
    <property type="match status" value="1"/>
</dbReference>
<dbReference type="GO" id="GO:0016787">
    <property type="term" value="F:hydrolase activity"/>
    <property type="evidence" value="ECO:0007669"/>
    <property type="project" value="UniProtKB-KW"/>
</dbReference>
<dbReference type="InterPro" id="IPR002168">
    <property type="entry name" value="Lipase_GDXG_HIS_AS"/>
</dbReference>
<dbReference type="PANTHER" id="PTHR48081">
    <property type="entry name" value="AB HYDROLASE SUPERFAMILY PROTEIN C4A8.06C"/>
    <property type="match status" value="1"/>
</dbReference>
<evidence type="ECO:0000313" key="5">
    <source>
        <dbReference type="Proteomes" id="UP001165678"/>
    </source>
</evidence>
<evidence type="ECO:0000256" key="1">
    <source>
        <dbReference type="ARBA" id="ARBA00010515"/>
    </source>
</evidence>
<evidence type="ECO:0000313" key="4">
    <source>
        <dbReference type="EMBL" id="MCX2524388.1"/>
    </source>
</evidence>
<dbReference type="Gene3D" id="3.40.50.1820">
    <property type="entry name" value="alpha/beta hydrolase"/>
    <property type="match status" value="1"/>
</dbReference>
<dbReference type="SUPFAM" id="SSF53474">
    <property type="entry name" value="alpha/beta-Hydrolases"/>
    <property type="match status" value="1"/>
</dbReference>
<dbReference type="PANTHER" id="PTHR48081:SF8">
    <property type="entry name" value="ALPHA_BETA HYDROLASE FOLD-3 DOMAIN-CONTAINING PROTEIN-RELATED"/>
    <property type="match status" value="1"/>
</dbReference>
<protein>
    <submittedName>
        <fullName evidence="4">Alpha/beta hydrolase</fullName>
    </submittedName>
</protein>